<evidence type="ECO:0000313" key="4">
    <source>
        <dbReference type="Proteomes" id="UP001497497"/>
    </source>
</evidence>
<name>A0AAV2ILI2_LYMST</name>
<dbReference type="SUPFAM" id="SSF53383">
    <property type="entry name" value="PLP-dependent transferases"/>
    <property type="match status" value="1"/>
</dbReference>
<proteinExistence type="predicted"/>
<comment type="caution">
    <text evidence="3">The sequence shown here is derived from an EMBL/GenBank/DDBJ whole genome shotgun (WGS) entry which is preliminary data.</text>
</comment>
<reference evidence="3 4" key="1">
    <citation type="submission" date="2024-04" db="EMBL/GenBank/DDBJ databases">
        <authorList>
            <consortium name="Genoscope - CEA"/>
            <person name="William W."/>
        </authorList>
    </citation>
    <scope>NUCLEOTIDE SEQUENCE [LARGE SCALE GENOMIC DNA]</scope>
</reference>
<accession>A0AAV2ILI2</accession>
<dbReference type="PANTHER" id="PTHR43795:SF39">
    <property type="entry name" value="AMINOTRANSFERASE CLASS I_CLASSII DOMAIN-CONTAINING PROTEIN"/>
    <property type="match status" value="1"/>
</dbReference>
<dbReference type="InterPro" id="IPR050478">
    <property type="entry name" value="Ethylene_sulfur-biosynth"/>
</dbReference>
<keyword evidence="1" id="KW-0663">Pyridoxal phosphate</keyword>
<dbReference type="AlphaFoldDB" id="A0AAV2ILI2"/>
<sequence>MLSFYKSVLGCGGSGGHLPRRDPLKSSKRSRVFTTSVTSISELPHTHITNGDTPHTLTTDTTNDRFDQCQDISSRAQHVLSRPSVTIKYNQKIGADIYDPDTNPQGYVDLGLAENKLCADLITEKLKSMPEDTDELELRYYPDVRGLSSFRNSLKKFIEDEFHPVKPLDVNNIVVACGVTALLDALGFALADEGDYIMTTSPYYYRIKNDFSERAAVNTLEVPLVAKPKTGWVKPYTLDVDAMIDAYLDAERKGQRVKALLLVNPNNPLGDVYSANQLSAVLDFAARYQLHVIVDEIYAMSIFDPDVKFTSVLSLYHPDPDRVHFLWGFSKDFGLSGYRCGVLYSKNQKLINYMACLGLYQQTAPAIQRRLKYLIDDTEWLRQTYFPALRERLHRNHKLFYDEITKCGVTVHHSSGGIFIWMDASMYLPQPTFKGEEWLFEQFLKEKVFLLPGQACYSSDPGYFRIVFTLEDSRSLEGIRRIQNVLRRIRPRNVPNGF</sequence>
<keyword evidence="4" id="KW-1185">Reference proteome</keyword>
<dbReference type="InterPro" id="IPR015421">
    <property type="entry name" value="PyrdxlP-dep_Trfase_major"/>
</dbReference>
<evidence type="ECO:0000313" key="3">
    <source>
        <dbReference type="EMBL" id="CAL1546537.1"/>
    </source>
</evidence>
<evidence type="ECO:0000256" key="1">
    <source>
        <dbReference type="ARBA" id="ARBA00022898"/>
    </source>
</evidence>
<dbReference type="Gene3D" id="3.90.1150.10">
    <property type="entry name" value="Aspartate Aminotransferase, domain 1"/>
    <property type="match status" value="1"/>
</dbReference>
<dbReference type="Gene3D" id="3.40.640.10">
    <property type="entry name" value="Type I PLP-dependent aspartate aminotransferase-like (Major domain)"/>
    <property type="match status" value="1"/>
</dbReference>
<dbReference type="PANTHER" id="PTHR43795">
    <property type="entry name" value="BIFUNCTIONAL ASPARTATE AMINOTRANSFERASE AND GLUTAMATE/ASPARTATE-PREPHENATE AMINOTRANSFERASE-RELATED"/>
    <property type="match status" value="1"/>
</dbReference>
<dbReference type="InterPro" id="IPR015422">
    <property type="entry name" value="PyrdxlP-dep_Trfase_small"/>
</dbReference>
<evidence type="ECO:0000259" key="2">
    <source>
        <dbReference type="Pfam" id="PF00155"/>
    </source>
</evidence>
<dbReference type="Proteomes" id="UP001497497">
    <property type="component" value="Unassembled WGS sequence"/>
</dbReference>
<dbReference type="GO" id="GO:0008483">
    <property type="term" value="F:transaminase activity"/>
    <property type="evidence" value="ECO:0007669"/>
    <property type="project" value="TreeGrafter"/>
</dbReference>
<dbReference type="InterPro" id="IPR015424">
    <property type="entry name" value="PyrdxlP-dep_Trfase"/>
</dbReference>
<dbReference type="Pfam" id="PF00155">
    <property type="entry name" value="Aminotran_1_2"/>
    <property type="match status" value="1"/>
</dbReference>
<protein>
    <recommendedName>
        <fullName evidence="2">Aminotransferase class I/classII large domain-containing protein</fullName>
    </recommendedName>
</protein>
<organism evidence="3 4">
    <name type="scientific">Lymnaea stagnalis</name>
    <name type="common">Great pond snail</name>
    <name type="synonym">Helix stagnalis</name>
    <dbReference type="NCBI Taxonomy" id="6523"/>
    <lineage>
        <taxon>Eukaryota</taxon>
        <taxon>Metazoa</taxon>
        <taxon>Spiralia</taxon>
        <taxon>Lophotrochozoa</taxon>
        <taxon>Mollusca</taxon>
        <taxon>Gastropoda</taxon>
        <taxon>Heterobranchia</taxon>
        <taxon>Euthyneura</taxon>
        <taxon>Panpulmonata</taxon>
        <taxon>Hygrophila</taxon>
        <taxon>Lymnaeoidea</taxon>
        <taxon>Lymnaeidae</taxon>
        <taxon>Lymnaea</taxon>
    </lineage>
</organism>
<dbReference type="CDD" id="cd00609">
    <property type="entry name" value="AAT_like"/>
    <property type="match status" value="1"/>
</dbReference>
<dbReference type="EMBL" id="CAXITT010000825">
    <property type="protein sequence ID" value="CAL1546537.1"/>
    <property type="molecule type" value="Genomic_DNA"/>
</dbReference>
<dbReference type="GO" id="GO:0030170">
    <property type="term" value="F:pyridoxal phosphate binding"/>
    <property type="evidence" value="ECO:0007669"/>
    <property type="project" value="InterPro"/>
</dbReference>
<feature type="domain" description="Aminotransferase class I/classII large" evidence="2">
    <location>
        <begin position="110"/>
        <end position="482"/>
    </location>
</feature>
<gene>
    <name evidence="3" type="ORF">GSLYS_00019914001</name>
</gene>
<dbReference type="PRINTS" id="PR00753">
    <property type="entry name" value="ACCSYNTHASE"/>
</dbReference>
<dbReference type="GO" id="GO:0006520">
    <property type="term" value="P:amino acid metabolic process"/>
    <property type="evidence" value="ECO:0007669"/>
    <property type="project" value="TreeGrafter"/>
</dbReference>
<dbReference type="InterPro" id="IPR004839">
    <property type="entry name" value="Aminotransferase_I/II_large"/>
</dbReference>